<dbReference type="Proteomes" id="UP000319498">
    <property type="component" value="Unassembled WGS sequence"/>
</dbReference>
<dbReference type="InterPro" id="IPR042095">
    <property type="entry name" value="SUMF_sf"/>
</dbReference>
<dbReference type="AlphaFoldDB" id="A0A837KI08"/>
<proteinExistence type="predicted"/>
<evidence type="ECO:0000313" key="4">
    <source>
        <dbReference type="Proteomes" id="UP000319498"/>
    </source>
</evidence>
<reference evidence="2 3" key="1">
    <citation type="submission" date="2015-05" db="EMBL/GenBank/DDBJ databases">
        <title>Genome sequencing project for genomic taxonomy and phylogenomics of Bacillus-like bacteria.</title>
        <authorList>
            <person name="Liu B."/>
            <person name="Wang J."/>
            <person name="Zhu Y."/>
            <person name="Liu G."/>
            <person name="Chen Q."/>
            <person name="Chen Z."/>
            <person name="Lan J."/>
            <person name="Che J."/>
            <person name="Ge C."/>
            <person name="Shi H."/>
            <person name="Pan Z."/>
            <person name="Liu X."/>
        </authorList>
    </citation>
    <scope>NUCLEOTIDE SEQUENCE [LARGE SCALE GENOMIC DNA]</scope>
    <source>
        <strain evidence="2 3">DSM 9885</strain>
    </source>
</reference>
<dbReference type="InterPro" id="IPR016187">
    <property type="entry name" value="CTDL_fold"/>
</dbReference>
<dbReference type="EMBL" id="LDCN01000006">
    <property type="protein sequence ID" value="KLH97387.1"/>
    <property type="molecule type" value="Genomic_DNA"/>
</dbReference>
<protein>
    <recommendedName>
        <fullName evidence="5">Sulfatase-modifying factor enzyme domain-containing protein</fullName>
    </recommendedName>
</protein>
<evidence type="ECO:0000313" key="2">
    <source>
        <dbReference type="EMBL" id="KLH97387.1"/>
    </source>
</evidence>
<evidence type="ECO:0000313" key="1">
    <source>
        <dbReference type="EMBL" id="GED59974.1"/>
    </source>
</evidence>
<dbReference type="GeneID" id="87587302"/>
<accession>A0A837KI08</accession>
<name>A0A837KI08_9BACL</name>
<dbReference type="RefSeq" id="WP_047072166.1">
    <property type="nucleotide sequence ID" value="NZ_BJOL01000025.1"/>
</dbReference>
<gene>
    <name evidence="2" type="ORF">AA984_19790</name>
    <name evidence="1" type="ORF">BFO01nite_41060</name>
</gene>
<dbReference type="Proteomes" id="UP000035218">
    <property type="component" value="Unassembled WGS sequence"/>
</dbReference>
<reference evidence="1 4" key="2">
    <citation type="submission" date="2019-06" db="EMBL/GenBank/DDBJ databases">
        <title>Whole genome shotgun sequence of Brevibacillus formosus NBRC 15716.</title>
        <authorList>
            <person name="Hosoyama A."/>
            <person name="Uohara A."/>
            <person name="Ohji S."/>
            <person name="Ichikawa N."/>
        </authorList>
    </citation>
    <scope>NUCLEOTIDE SEQUENCE [LARGE SCALE GENOMIC DNA]</scope>
    <source>
        <strain evidence="1 4">NBRC 15716</strain>
    </source>
</reference>
<dbReference type="EMBL" id="BJOL01000025">
    <property type="protein sequence ID" value="GED59974.1"/>
    <property type="molecule type" value="Genomic_DNA"/>
</dbReference>
<dbReference type="OrthoDB" id="4050476at2"/>
<comment type="caution">
    <text evidence="2">The sequence shown here is derived from an EMBL/GenBank/DDBJ whole genome shotgun (WGS) entry which is preliminary data.</text>
</comment>
<sequence length="273" mass="30945">MKTIDDLQMNNWLSMGLGKKKEWLKSFEGYKGHAFTFKSVESFTSGKLALDTGIYELDGCEYVFVPGSRVRLGWNQPVKQDEFILSAMQSELEIAGFEQDALDYLSTVFSPVREAEIPPMLVERNVQQVVNADGLVNFMEVIKEFDQQGFSLLTEDEWEYICGGGTKRIFSDHLEQGLLEDIGMEKRYYYDADLEKPNGFGVYIAYDPYLYELVNAHCYVKGGDGGAAAHGGYYMLGVVPLSPHYRDEGIKELICSDGNFDCDVYARRVVRIK</sequence>
<evidence type="ECO:0000313" key="3">
    <source>
        <dbReference type="Proteomes" id="UP000035218"/>
    </source>
</evidence>
<organism evidence="2 3">
    <name type="scientific">Brevibacillus formosus</name>
    <dbReference type="NCBI Taxonomy" id="54913"/>
    <lineage>
        <taxon>Bacteria</taxon>
        <taxon>Bacillati</taxon>
        <taxon>Bacillota</taxon>
        <taxon>Bacilli</taxon>
        <taxon>Bacillales</taxon>
        <taxon>Paenibacillaceae</taxon>
        <taxon>Brevibacillus</taxon>
    </lineage>
</organism>
<evidence type="ECO:0008006" key="5">
    <source>
        <dbReference type="Google" id="ProtNLM"/>
    </source>
</evidence>
<keyword evidence="4" id="KW-1185">Reference proteome</keyword>
<dbReference type="Gene3D" id="3.90.1580.10">
    <property type="entry name" value="paralog of FGE (formylglycine-generating enzyme)"/>
    <property type="match status" value="1"/>
</dbReference>
<dbReference type="SUPFAM" id="SSF56436">
    <property type="entry name" value="C-type lectin-like"/>
    <property type="match status" value="1"/>
</dbReference>